<dbReference type="AlphaFoldDB" id="A0AAV7W9U2"/>
<protein>
    <submittedName>
        <fullName evidence="1">Uncharacterized protein</fullName>
    </submittedName>
</protein>
<comment type="caution">
    <text evidence="1">The sequence shown here is derived from an EMBL/GenBank/DDBJ whole genome shotgun (WGS) entry which is preliminary data.</text>
</comment>
<name>A0AAV7W9U2_PLEWA</name>
<accession>A0AAV7W9U2</accession>
<keyword evidence="2" id="KW-1185">Reference proteome</keyword>
<dbReference type="Proteomes" id="UP001066276">
    <property type="component" value="Chromosome 1_2"/>
</dbReference>
<proteinExistence type="predicted"/>
<reference evidence="1" key="1">
    <citation type="journal article" date="2022" name="bioRxiv">
        <title>Sequencing and chromosome-scale assembly of the giantPleurodeles waltlgenome.</title>
        <authorList>
            <person name="Brown T."/>
            <person name="Elewa A."/>
            <person name="Iarovenko S."/>
            <person name="Subramanian E."/>
            <person name="Araus A.J."/>
            <person name="Petzold A."/>
            <person name="Susuki M."/>
            <person name="Suzuki K.-i.T."/>
            <person name="Hayashi T."/>
            <person name="Toyoda A."/>
            <person name="Oliveira C."/>
            <person name="Osipova E."/>
            <person name="Leigh N.D."/>
            <person name="Simon A."/>
            <person name="Yun M.H."/>
        </authorList>
    </citation>
    <scope>NUCLEOTIDE SEQUENCE</scope>
    <source>
        <strain evidence="1">20211129_DDA</strain>
        <tissue evidence="1">Liver</tissue>
    </source>
</reference>
<organism evidence="1 2">
    <name type="scientific">Pleurodeles waltl</name>
    <name type="common">Iberian ribbed newt</name>
    <dbReference type="NCBI Taxonomy" id="8319"/>
    <lineage>
        <taxon>Eukaryota</taxon>
        <taxon>Metazoa</taxon>
        <taxon>Chordata</taxon>
        <taxon>Craniata</taxon>
        <taxon>Vertebrata</taxon>
        <taxon>Euteleostomi</taxon>
        <taxon>Amphibia</taxon>
        <taxon>Batrachia</taxon>
        <taxon>Caudata</taxon>
        <taxon>Salamandroidea</taxon>
        <taxon>Salamandridae</taxon>
        <taxon>Pleurodelinae</taxon>
        <taxon>Pleurodeles</taxon>
    </lineage>
</organism>
<gene>
    <name evidence="1" type="ORF">NDU88_004252</name>
</gene>
<evidence type="ECO:0000313" key="1">
    <source>
        <dbReference type="EMBL" id="KAJ1208869.1"/>
    </source>
</evidence>
<evidence type="ECO:0000313" key="2">
    <source>
        <dbReference type="Proteomes" id="UP001066276"/>
    </source>
</evidence>
<dbReference type="EMBL" id="JANPWB010000002">
    <property type="protein sequence ID" value="KAJ1208869.1"/>
    <property type="molecule type" value="Genomic_DNA"/>
</dbReference>
<sequence length="84" mass="9485">MASWFLVWCRKGSGSPFKSCFRCAFDRVGRYIVFRLSVGSYRCGVCFYRRGGRSVKVADCVGGFRHGRDSIFYSAGLLEVIPLL</sequence>